<comment type="caution">
    <text evidence="2">The sequence shown here is derived from an EMBL/GenBank/DDBJ whole genome shotgun (WGS) entry which is preliminary data.</text>
</comment>
<dbReference type="InterPro" id="IPR044926">
    <property type="entry name" value="RGS_subdomain_2"/>
</dbReference>
<dbReference type="EMBL" id="MCGO01000020">
    <property type="protein sequence ID" value="ORY45200.1"/>
    <property type="molecule type" value="Genomic_DNA"/>
</dbReference>
<dbReference type="Proteomes" id="UP000193642">
    <property type="component" value="Unassembled WGS sequence"/>
</dbReference>
<dbReference type="OrthoDB" id="196547at2759"/>
<accession>A0A1Y2CDQ6</accession>
<proteinExistence type="predicted"/>
<dbReference type="AlphaFoldDB" id="A0A1Y2CDQ6"/>
<evidence type="ECO:0000313" key="3">
    <source>
        <dbReference type="Proteomes" id="UP000193642"/>
    </source>
</evidence>
<name>A0A1Y2CDQ6_9FUNG</name>
<dbReference type="STRING" id="329046.A0A1Y2CDQ6"/>
<organism evidence="2 3">
    <name type="scientific">Rhizoclosmatium globosum</name>
    <dbReference type="NCBI Taxonomy" id="329046"/>
    <lineage>
        <taxon>Eukaryota</taxon>
        <taxon>Fungi</taxon>
        <taxon>Fungi incertae sedis</taxon>
        <taxon>Chytridiomycota</taxon>
        <taxon>Chytridiomycota incertae sedis</taxon>
        <taxon>Chytridiomycetes</taxon>
        <taxon>Chytridiales</taxon>
        <taxon>Chytriomycetaceae</taxon>
        <taxon>Rhizoclosmatium</taxon>
    </lineage>
</organism>
<dbReference type="Gene3D" id="1.10.167.10">
    <property type="entry name" value="Regulator of G-protein Signalling 4, domain 2"/>
    <property type="match status" value="1"/>
</dbReference>
<sequence length="393" mass="43524">MICARSNDSKAKMMRFFGDPSIPLVSGVGSSSKVAKFLLGIPVQAATTSATTQGQSSQRTSSTIDSDSLEETGSEESRHGHLYALETSLLSENGTLAREGDSSIMSFSTTRRHEAPFFLPRQSQSDLEASECHPQLLLFETLNLISEAYWIPSTDSMEADPNLMFVRPLPSLTANIHSSVRKLSRVLGPDANLDVSIREIKACTHLYERLLLLLESRLPLCYFLLFLIHEQRGFEELFFVSDVLAFEQTLFLSTQSQVEKSQTIFAKYFTSPTTKNRLNTMTVPASLLRLVIAGIQNGARSCFAPVQSRAFCDLAYQLAKFKQSALWNTMDSDIGLCMIPTAGLTEKVKVLLRGAITEAQGFDSYASLCGISTTEFKLRLTQAAVEFVTERFQ</sequence>
<reference evidence="2 3" key="1">
    <citation type="submission" date="2016-07" db="EMBL/GenBank/DDBJ databases">
        <title>Pervasive Adenine N6-methylation of Active Genes in Fungi.</title>
        <authorList>
            <consortium name="DOE Joint Genome Institute"/>
            <person name="Mondo S.J."/>
            <person name="Dannebaum R.O."/>
            <person name="Kuo R.C."/>
            <person name="Labutti K."/>
            <person name="Haridas S."/>
            <person name="Kuo A."/>
            <person name="Salamov A."/>
            <person name="Ahrendt S.R."/>
            <person name="Lipzen A."/>
            <person name="Sullivan W."/>
            <person name="Andreopoulos W.B."/>
            <person name="Clum A."/>
            <person name="Lindquist E."/>
            <person name="Daum C."/>
            <person name="Ramamoorthy G.K."/>
            <person name="Gryganskyi A."/>
            <person name="Culley D."/>
            <person name="Magnuson J.K."/>
            <person name="James T.Y."/>
            <person name="O'Malley M.A."/>
            <person name="Stajich J.E."/>
            <person name="Spatafora J.W."/>
            <person name="Visel A."/>
            <person name="Grigoriev I.V."/>
        </authorList>
    </citation>
    <scope>NUCLEOTIDE SEQUENCE [LARGE SCALE GENOMIC DNA]</scope>
    <source>
        <strain evidence="2 3">JEL800</strain>
    </source>
</reference>
<protein>
    <submittedName>
        <fullName evidence="2">Uncharacterized protein</fullName>
    </submittedName>
</protein>
<evidence type="ECO:0000313" key="2">
    <source>
        <dbReference type="EMBL" id="ORY45200.1"/>
    </source>
</evidence>
<gene>
    <name evidence="2" type="ORF">BCR33DRAFT_850075</name>
</gene>
<dbReference type="InterPro" id="IPR036305">
    <property type="entry name" value="RGS_sf"/>
</dbReference>
<keyword evidence="3" id="KW-1185">Reference proteome</keyword>
<feature type="region of interest" description="Disordered" evidence="1">
    <location>
        <begin position="48"/>
        <end position="80"/>
    </location>
</feature>
<feature type="compositionally biased region" description="Low complexity" evidence="1">
    <location>
        <begin position="48"/>
        <end position="63"/>
    </location>
</feature>
<evidence type="ECO:0000256" key="1">
    <source>
        <dbReference type="SAM" id="MobiDB-lite"/>
    </source>
</evidence>
<dbReference type="SUPFAM" id="SSF48097">
    <property type="entry name" value="Regulator of G-protein signaling, RGS"/>
    <property type="match status" value="1"/>
</dbReference>